<comment type="caution">
    <text evidence="2">The sequence shown here is derived from an EMBL/GenBank/DDBJ whole genome shotgun (WGS) entry which is preliminary data.</text>
</comment>
<protein>
    <submittedName>
        <fullName evidence="2">Uncharacterized protein</fullName>
    </submittedName>
</protein>
<proteinExistence type="predicted"/>
<feature type="region of interest" description="Disordered" evidence="1">
    <location>
        <begin position="18"/>
        <end position="42"/>
    </location>
</feature>
<accession>A0A150RQ13</accession>
<sequence>MSLVPVCMAIACGPVETSQPVIPDDGDDPTSPEPTSACEPRQAGISADFELTIEGWPGDTNGYFMYNVAAPCQVEAATPTSRDLLCTDGDGEHSVTLTIADSRIAGAIPESGPVFLRAARTDPEFGENQWFAVRAGSEVTGALLAGGIRAGHDTPEPGDGYFLPIWMVLGPEEGCPVEVEGQCLNRRRGRMGFWVDDVQGASILDGHEGDIDASGTYLAVVGASVEHKRGVMLSCAGDDPRYADDLRVLIGAKAQGGAPGTAR</sequence>
<gene>
    <name evidence="2" type="ORF">BE18_39090</name>
</gene>
<evidence type="ECO:0000313" key="2">
    <source>
        <dbReference type="EMBL" id="KYF81818.1"/>
    </source>
</evidence>
<organism evidence="2 3">
    <name type="scientific">Sorangium cellulosum</name>
    <name type="common">Polyangium cellulosum</name>
    <dbReference type="NCBI Taxonomy" id="56"/>
    <lineage>
        <taxon>Bacteria</taxon>
        <taxon>Pseudomonadati</taxon>
        <taxon>Myxococcota</taxon>
        <taxon>Polyangia</taxon>
        <taxon>Polyangiales</taxon>
        <taxon>Polyangiaceae</taxon>
        <taxon>Sorangium</taxon>
    </lineage>
</organism>
<name>A0A150RQ13_SORCE</name>
<evidence type="ECO:0000313" key="3">
    <source>
        <dbReference type="Proteomes" id="UP000075515"/>
    </source>
</evidence>
<dbReference type="AlphaFoldDB" id="A0A150RQ13"/>
<dbReference type="EMBL" id="JEMC01003366">
    <property type="protein sequence ID" value="KYF81818.1"/>
    <property type="molecule type" value="Genomic_DNA"/>
</dbReference>
<evidence type="ECO:0000256" key="1">
    <source>
        <dbReference type="SAM" id="MobiDB-lite"/>
    </source>
</evidence>
<dbReference type="Proteomes" id="UP000075515">
    <property type="component" value="Unassembled WGS sequence"/>
</dbReference>
<reference evidence="2 3" key="1">
    <citation type="submission" date="2014-02" db="EMBL/GenBank/DDBJ databases">
        <title>The small core and large imbalanced accessory genome model reveals a collaborative survival strategy of Sorangium cellulosum strains in nature.</title>
        <authorList>
            <person name="Han K."/>
            <person name="Peng R."/>
            <person name="Blom J."/>
            <person name="Li Y.-Z."/>
        </authorList>
    </citation>
    <scope>NUCLEOTIDE SEQUENCE [LARGE SCALE GENOMIC DNA]</scope>
    <source>
        <strain evidence="2 3">So0149</strain>
    </source>
</reference>